<comment type="similarity">
    <text evidence="1">Belongs to the BLOC1S2 family.</text>
</comment>
<dbReference type="EMBL" id="JAFEMO010000010">
    <property type="protein sequence ID" value="KAH7560763.1"/>
    <property type="molecule type" value="Genomic_DNA"/>
</dbReference>
<dbReference type="PANTHER" id="PTHR47882:SF1">
    <property type="entry name" value="BIOGENESIS OF LYSOSOME-RELATED ORGANELLES COMPLEX 1 SUBUNIT 2"/>
    <property type="match status" value="1"/>
</dbReference>
<comment type="caution">
    <text evidence="2">The sequence shown here is derived from an EMBL/GenBank/DDBJ whole genome shotgun (WGS) entry which is preliminary data.</text>
</comment>
<dbReference type="Pfam" id="PF10046">
    <property type="entry name" value="BLOC1_2"/>
    <property type="match status" value="1"/>
</dbReference>
<keyword evidence="3" id="KW-1185">Reference proteome</keyword>
<protein>
    <recommendedName>
        <fullName evidence="4">Biogenesis of lysosome-related organelles complex 1 subunit 2</fullName>
    </recommendedName>
</protein>
<gene>
    <name evidence="2" type="ORF">JRO89_XS10G0094100</name>
</gene>
<reference evidence="2 3" key="1">
    <citation type="submission" date="2021-02" db="EMBL/GenBank/DDBJ databases">
        <title>Plant Genome Project.</title>
        <authorList>
            <person name="Zhang R.-G."/>
        </authorList>
    </citation>
    <scope>NUCLEOTIDE SEQUENCE [LARGE SCALE GENOMIC DNA]</scope>
    <source>
        <tissue evidence="2">Leaves</tissue>
    </source>
</reference>
<organism evidence="2 3">
    <name type="scientific">Xanthoceras sorbifolium</name>
    <dbReference type="NCBI Taxonomy" id="99658"/>
    <lineage>
        <taxon>Eukaryota</taxon>
        <taxon>Viridiplantae</taxon>
        <taxon>Streptophyta</taxon>
        <taxon>Embryophyta</taxon>
        <taxon>Tracheophyta</taxon>
        <taxon>Spermatophyta</taxon>
        <taxon>Magnoliopsida</taxon>
        <taxon>eudicotyledons</taxon>
        <taxon>Gunneridae</taxon>
        <taxon>Pentapetalae</taxon>
        <taxon>rosids</taxon>
        <taxon>malvids</taxon>
        <taxon>Sapindales</taxon>
        <taxon>Sapindaceae</taxon>
        <taxon>Xanthoceroideae</taxon>
        <taxon>Xanthoceras</taxon>
    </lineage>
</organism>
<dbReference type="PANTHER" id="PTHR47882">
    <property type="entry name" value="BIOGENESIS OF LYSOSOME-RELATED ORGANELLES COMPLEX 1 SUBUNIT 2"/>
    <property type="match status" value="1"/>
</dbReference>
<evidence type="ECO:0000313" key="2">
    <source>
        <dbReference type="EMBL" id="KAH7560763.1"/>
    </source>
</evidence>
<evidence type="ECO:0008006" key="4">
    <source>
        <dbReference type="Google" id="ProtNLM"/>
    </source>
</evidence>
<name>A0ABQ8HI59_9ROSI</name>
<sequence length="130" mass="14958">MAKEERRDELVESLNDLLRSVSSMVKSELSLELLKKMNMKVEEKYKGFGDFSSELRVYVEQLKSKSGGFDDYVQQIDAIENQVSHFEAVISMIEQYETNNSLELLQNMNMKVEEEYKGLGDLSSGLKVFV</sequence>
<evidence type="ECO:0000256" key="1">
    <source>
        <dbReference type="ARBA" id="ARBA00008468"/>
    </source>
</evidence>
<evidence type="ECO:0000313" key="3">
    <source>
        <dbReference type="Proteomes" id="UP000827721"/>
    </source>
</evidence>
<proteinExistence type="inferred from homology"/>
<dbReference type="InterPro" id="IPR019269">
    <property type="entry name" value="BLOC1_su2"/>
</dbReference>
<accession>A0ABQ8HI59</accession>
<dbReference type="Proteomes" id="UP000827721">
    <property type="component" value="Unassembled WGS sequence"/>
</dbReference>